<dbReference type="InterPro" id="IPR036291">
    <property type="entry name" value="NAD(P)-bd_dom_sf"/>
</dbReference>
<dbReference type="PRINTS" id="PR00081">
    <property type="entry name" value="GDHRDH"/>
</dbReference>
<keyword evidence="2" id="KW-0560">Oxidoreductase</keyword>
<reference evidence="2 3" key="1">
    <citation type="submission" date="2016-12" db="EMBL/GenBank/DDBJ databases">
        <authorList>
            <person name="Song W.-J."/>
            <person name="Kurnit D.M."/>
        </authorList>
    </citation>
    <scope>NUCLEOTIDE SEQUENCE [LARGE SCALE GENOMIC DNA]</scope>
    <source>
        <strain evidence="2 3">IMCC3135</strain>
    </source>
</reference>
<gene>
    <name evidence="2" type="primary">yciK_2</name>
    <name evidence="2" type="ORF">IMCC3135_33075</name>
</gene>
<dbReference type="GO" id="GO:0016491">
    <property type="term" value="F:oxidoreductase activity"/>
    <property type="evidence" value="ECO:0007669"/>
    <property type="project" value="UniProtKB-KW"/>
</dbReference>
<dbReference type="Pfam" id="PF00106">
    <property type="entry name" value="adh_short"/>
    <property type="match status" value="1"/>
</dbReference>
<dbReference type="OrthoDB" id="109589at2"/>
<dbReference type="InterPro" id="IPR052992">
    <property type="entry name" value="SDR_member_12"/>
</dbReference>
<dbReference type="PANTHER" id="PTHR44656:SF7">
    <property type="entry name" value="DEHYDROGENASE_REDUCTASE SDR FAMILY MEMBER 12"/>
    <property type="match status" value="1"/>
</dbReference>
<feature type="compositionally biased region" description="Polar residues" evidence="1">
    <location>
        <begin position="167"/>
        <end position="176"/>
    </location>
</feature>
<accession>A0A2Z2NZF5</accession>
<dbReference type="RefSeq" id="WP_157736496.1">
    <property type="nucleotide sequence ID" value="NZ_CP018632.1"/>
</dbReference>
<dbReference type="PANTHER" id="PTHR44656">
    <property type="entry name" value="DEHYDROGENASE/REDUCTASE SDR FAMILY MEMBER 12"/>
    <property type="match status" value="1"/>
</dbReference>
<dbReference type="KEGG" id="gai:IMCC3135_33075"/>
<dbReference type="Gene3D" id="3.40.50.720">
    <property type="entry name" value="NAD(P)-binding Rossmann-like Domain"/>
    <property type="match status" value="1"/>
</dbReference>
<dbReference type="Proteomes" id="UP000250079">
    <property type="component" value="Chromosome"/>
</dbReference>
<dbReference type="EMBL" id="CP018632">
    <property type="protein sequence ID" value="ASJ76659.1"/>
    <property type="molecule type" value="Genomic_DNA"/>
</dbReference>
<dbReference type="AlphaFoldDB" id="A0A2Z2NZF5"/>
<evidence type="ECO:0000256" key="1">
    <source>
        <dbReference type="SAM" id="MobiDB-lite"/>
    </source>
</evidence>
<evidence type="ECO:0000313" key="2">
    <source>
        <dbReference type="EMBL" id="ASJ76659.1"/>
    </source>
</evidence>
<sequence length="337" mass="37105">MEKSVVPSFTSIGPGIRRRLHHWPPLESYSLVGKVVVLTGATSGIGEAAASLYAHAGATLVIVARNPDKANVLLETLRKESGNSDLHAFIADLGVREEVERVAAELASQFPVIDVLAHNAGILLNQRKRADNGTDLSVELMVVTPFLLTALLLPQLGYHSPDPAQESGHQPHSAQQREPGRVLTMSSGGMYTEGLSVEHLEMTDDNYQGMQQYARAKRAQVVLNEIWAEKVPANEVVFHALHPGWVDTPGVSDALPGFSKVLKPLGLLRSPREGADTLMWLSAAAEPANRSGQFWHDRAVRDINMSNATRKSDTQEKRDALWDWCEKHTRWQWPANK</sequence>
<evidence type="ECO:0000313" key="3">
    <source>
        <dbReference type="Proteomes" id="UP000250079"/>
    </source>
</evidence>
<dbReference type="SUPFAM" id="SSF51735">
    <property type="entry name" value="NAD(P)-binding Rossmann-fold domains"/>
    <property type="match status" value="1"/>
</dbReference>
<keyword evidence="3" id="KW-1185">Reference proteome</keyword>
<name>A0A2Z2NZF5_9GAMM</name>
<dbReference type="InterPro" id="IPR002347">
    <property type="entry name" value="SDR_fam"/>
</dbReference>
<organism evidence="2 3">
    <name type="scientific">Granulosicoccus antarcticus IMCC3135</name>
    <dbReference type="NCBI Taxonomy" id="1192854"/>
    <lineage>
        <taxon>Bacteria</taxon>
        <taxon>Pseudomonadati</taxon>
        <taxon>Pseudomonadota</taxon>
        <taxon>Gammaproteobacteria</taxon>
        <taxon>Chromatiales</taxon>
        <taxon>Granulosicoccaceae</taxon>
        <taxon>Granulosicoccus</taxon>
    </lineage>
</organism>
<proteinExistence type="predicted"/>
<protein>
    <submittedName>
        <fullName evidence="2">Putative oxidoreductase YciK</fullName>
        <ecNumber evidence="2">1.-.-.-</ecNumber>
    </submittedName>
</protein>
<feature type="region of interest" description="Disordered" evidence="1">
    <location>
        <begin position="159"/>
        <end position="179"/>
    </location>
</feature>
<dbReference type="EC" id="1.-.-.-" evidence="2"/>